<dbReference type="EMBL" id="CP098807">
    <property type="protein sequence ID" value="USJ24862.1"/>
    <property type="molecule type" value="Genomic_DNA"/>
</dbReference>
<evidence type="ECO:0000259" key="4">
    <source>
        <dbReference type="Pfam" id="PF13458"/>
    </source>
</evidence>
<feature type="chain" id="PRO_5040278005" evidence="3">
    <location>
        <begin position="23"/>
        <end position="363"/>
    </location>
</feature>
<feature type="signal peptide" evidence="3">
    <location>
        <begin position="1"/>
        <end position="22"/>
    </location>
</feature>
<sequence>MRRSIVSSLILAGLVQATPALAAGIKVAVVAPVEGPFAPLGKQIVDGAGFKAGDRGSEIVVIPETCDTAGSEALTKALLAAGAEAAVGFLCTESLDAALPALTEAGLPAITLSVRSDILMEDALKNKWPLFRLAPSGNAEATAIVDAIVNRWKDKPIALVDDGTIHSRELVEAVRAALAEIGMTPVFSDTYRPAQEQQINLVRRLVKSGATHVFTGGDRQDTAVIARDALGEGASLTLLGGDALNAADLTVPLADGVLAVTLPDAAQSPEGKPFADEMRAAGIEPEGYVMPAFAVMALLEEAKDRAAQDDKSLIEAIAGKGPYPTVLGLTAFNAGHERADNPYRLMQWQGGHFAPAAAEGAAP</sequence>
<dbReference type="InterPro" id="IPR028082">
    <property type="entry name" value="Peripla_BP_I"/>
</dbReference>
<reference evidence="5" key="1">
    <citation type="submission" date="2022-06" db="EMBL/GenBank/DDBJ databases">
        <title>Physiological and biochemical characterization and genomic elucidation of a strain of the genus Ensifer adhaerens M8 that combines arsenic oxidation and chromium reduction.</title>
        <authorList>
            <person name="Li X."/>
            <person name="Yu c."/>
        </authorList>
    </citation>
    <scope>NUCLEOTIDE SEQUENCE</scope>
    <source>
        <strain evidence="5">M8</strain>
    </source>
</reference>
<evidence type="ECO:0000313" key="6">
    <source>
        <dbReference type="Proteomes" id="UP001055460"/>
    </source>
</evidence>
<evidence type="ECO:0000256" key="2">
    <source>
        <dbReference type="ARBA" id="ARBA00022729"/>
    </source>
</evidence>
<dbReference type="Proteomes" id="UP001055460">
    <property type="component" value="Chromosome"/>
</dbReference>
<dbReference type="PANTHER" id="PTHR47151:SF2">
    <property type="entry name" value="AMINO ACID BINDING PROTEIN"/>
    <property type="match status" value="1"/>
</dbReference>
<dbReference type="OrthoDB" id="8439308at2"/>
<comment type="similarity">
    <text evidence="1">Belongs to the leucine-binding protein family.</text>
</comment>
<accession>A0A9Q9DBC6</accession>
<name>A0A9Q9DBC6_ENSAD</name>
<protein>
    <submittedName>
        <fullName evidence="5">ABC transporter substrate-binding protein</fullName>
    </submittedName>
</protein>
<dbReference type="PANTHER" id="PTHR47151">
    <property type="entry name" value="LEU/ILE/VAL-BINDING ABC TRANSPORTER SUBUNIT"/>
    <property type="match status" value="1"/>
</dbReference>
<dbReference type="SUPFAM" id="SSF53822">
    <property type="entry name" value="Periplasmic binding protein-like I"/>
    <property type="match status" value="1"/>
</dbReference>
<organism evidence="5 6">
    <name type="scientific">Ensifer adhaerens</name>
    <name type="common">Sinorhizobium morelense</name>
    <dbReference type="NCBI Taxonomy" id="106592"/>
    <lineage>
        <taxon>Bacteria</taxon>
        <taxon>Pseudomonadati</taxon>
        <taxon>Pseudomonadota</taxon>
        <taxon>Alphaproteobacteria</taxon>
        <taxon>Hyphomicrobiales</taxon>
        <taxon>Rhizobiaceae</taxon>
        <taxon>Sinorhizobium/Ensifer group</taxon>
        <taxon>Ensifer</taxon>
    </lineage>
</organism>
<evidence type="ECO:0000256" key="3">
    <source>
        <dbReference type="SAM" id="SignalP"/>
    </source>
</evidence>
<evidence type="ECO:0000313" key="5">
    <source>
        <dbReference type="EMBL" id="USJ24862.1"/>
    </source>
</evidence>
<dbReference type="RefSeq" id="WP_060520750.1">
    <property type="nucleotide sequence ID" value="NZ_CAXURO020000001.1"/>
</dbReference>
<dbReference type="Pfam" id="PF13458">
    <property type="entry name" value="Peripla_BP_6"/>
    <property type="match status" value="1"/>
</dbReference>
<dbReference type="AlphaFoldDB" id="A0A9Q9DBC6"/>
<dbReference type="CDD" id="cd06342">
    <property type="entry name" value="PBP1_ABC_LIVBP-like"/>
    <property type="match status" value="1"/>
</dbReference>
<feature type="domain" description="Leucine-binding protein" evidence="4">
    <location>
        <begin position="25"/>
        <end position="351"/>
    </location>
</feature>
<dbReference type="InterPro" id="IPR028081">
    <property type="entry name" value="Leu-bd"/>
</dbReference>
<proteinExistence type="inferred from homology"/>
<evidence type="ECO:0000256" key="1">
    <source>
        <dbReference type="ARBA" id="ARBA00010062"/>
    </source>
</evidence>
<gene>
    <name evidence="5" type="ORF">NE863_07840</name>
</gene>
<dbReference type="Gene3D" id="3.40.50.2300">
    <property type="match status" value="2"/>
</dbReference>
<keyword evidence="2 3" id="KW-0732">Signal</keyword>